<name>A0AAN8SPM3_SOLBU</name>
<protein>
    <submittedName>
        <fullName evidence="1">Uncharacterized protein</fullName>
    </submittedName>
</protein>
<gene>
    <name evidence="1" type="ORF">RDI58_028058</name>
</gene>
<sequence length="66" mass="7649">MFIQLSQTQTRTGPISQINPKLTTNRSIVRSTTVVNRNSTQIIDFFFQILVQFNLKSRYLQIAFAL</sequence>
<proteinExistence type="predicted"/>
<reference evidence="1 2" key="1">
    <citation type="submission" date="2024-02" db="EMBL/GenBank/DDBJ databases">
        <title>de novo genome assembly of Solanum bulbocastanum strain 11H21.</title>
        <authorList>
            <person name="Hosaka A.J."/>
        </authorList>
    </citation>
    <scope>NUCLEOTIDE SEQUENCE [LARGE SCALE GENOMIC DNA]</scope>
    <source>
        <tissue evidence="1">Young leaves</tissue>
    </source>
</reference>
<accession>A0AAN8SPM3</accession>
<evidence type="ECO:0000313" key="2">
    <source>
        <dbReference type="Proteomes" id="UP001371456"/>
    </source>
</evidence>
<dbReference type="Proteomes" id="UP001371456">
    <property type="component" value="Unassembled WGS sequence"/>
</dbReference>
<keyword evidence="2" id="KW-1185">Reference proteome</keyword>
<dbReference type="EMBL" id="JBANQN010000012">
    <property type="protein sequence ID" value="KAK6772820.1"/>
    <property type="molecule type" value="Genomic_DNA"/>
</dbReference>
<evidence type="ECO:0000313" key="1">
    <source>
        <dbReference type="EMBL" id="KAK6772820.1"/>
    </source>
</evidence>
<comment type="caution">
    <text evidence="1">The sequence shown here is derived from an EMBL/GenBank/DDBJ whole genome shotgun (WGS) entry which is preliminary data.</text>
</comment>
<dbReference type="AlphaFoldDB" id="A0AAN8SPM3"/>
<organism evidence="1 2">
    <name type="scientific">Solanum bulbocastanum</name>
    <name type="common">Wild potato</name>
    <dbReference type="NCBI Taxonomy" id="147425"/>
    <lineage>
        <taxon>Eukaryota</taxon>
        <taxon>Viridiplantae</taxon>
        <taxon>Streptophyta</taxon>
        <taxon>Embryophyta</taxon>
        <taxon>Tracheophyta</taxon>
        <taxon>Spermatophyta</taxon>
        <taxon>Magnoliopsida</taxon>
        <taxon>eudicotyledons</taxon>
        <taxon>Gunneridae</taxon>
        <taxon>Pentapetalae</taxon>
        <taxon>asterids</taxon>
        <taxon>lamiids</taxon>
        <taxon>Solanales</taxon>
        <taxon>Solanaceae</taxon>
        <taxon>Solanoideae</taxon>
        <taxon>Solaneae</taxon>
        <taxon>Solanum</taxon>
    </lineage>
</organism>